<feature type="compositionally biased region" description="Low complexity" evidence="1">
    <location>
        <begin position="38"/>
        <end position="52"/>
    </location>
</feature>
<dbReference type="AlphaFoldDB" id="A0A2S4UZD3"/>
<evidence type="ECO:0000256" key="1">
    <source>
        <dbReference type="SAM" id="MobiDB-lite"/>
    </source>
</evidence>
<evidence type="ECO:0000313" key="2">
    <source>
        <dbReference type="EMBL" id="POW02627.1"/>
    </source>
</evidence>
<feature type="region of interest" description="Disordered" evidence="1">
    <location>
        <begin position="23"/>
        <end position="84"/>
    </location>
</feature>
<protein>
    <submittedName>
        <fullName evidence="2">Uncharacterized protein</fullName>
    </submittedName>
</protein>
<name>A0A2S4UZD3_9BASI</name>
<dbReference type="VEuPathDB" id="FungiDB:PSHT_04657"/>
<dbReference type="VEuPathDB" id="FungiDB:PSTT_11645"/>
<feature type="compositionally biased region" description="Polar residues" evidence="1">
    <location>
        <begin position="25"/>
        <end position="37"/>
    </location>
</feature>
<comment type="caution">
    <text evidence="2">The sequence shown here is derived from an EMBL/GenBank/DDBJ whole genome shotgun (WGS) entry which is preliminary data.</text>
</comment>
<accession>A0A2S4UZD3</accession>
<dbReference type="EMBL" id="PKSL01000139">
    <property type="protein sequence ID" value="POW02627.1"/>
    <property type="molecule type" value="Genomic_DNA"/>
</dbReference>
<sequence>MVKTRRNSTSDLIIPDFSARVTPPCAQTSIPFPTTQESSSSISGSIHTASPSPKMADDLPINPLDTTNEQKNDNPANPPLTTPPTMEDLAKFMMKVFASGSSGSSLLQDRIRWGQLGKDISPKLTLDGSNFPLWSAALKQEVKRVVGIDKYFETDQSNIDPAAANGV</sequence>
<organism evidence="2 3">
    <name type="scientific">Puccinia striiformis</name>
    <dbReference type="NCBI Taxonomy" id="27350"/>
    <lineage>
        <taxon>Eukaryota</taxon>
        <taxon>Fungi</taxon>
        <taxon>Dikarya</taxon>
        <taxon>Basidiomycota</taxon>
        <taxon>Pucciniomycotina</taxon>
        <taxon>Pucciniomycetes</taxon>
        <taxon>Pucciniales</taxon>
        <taxon>Pucciniaceae</taxon>
        <taxon>Puccinia</taxon>
    </lineage>
</organism>
<keyword evidence="3" id="KW-1185">Reference proteome</keyword>
<evidence type="ECO:0000313" key="3">
    <source>
        <dbReference type="Proteomes" id="UP000239156"/>
    </source>
</evidence>
<reference evidence="2" key="1">
    <citation type="submission" date="2017-12" db="EMBL/GenBank/DDBJ databases">
        <title>Gene loss provides genomic basis for host adaptation in cereal stripe rust fungi.</title>
        <authorList>
            <person name="Xia C."/>
        </authorList>
    </citation>
    <scope>NUCLEOTIDE SEQUENCE [LARGE SCALE GENOMIC DNA]</scope>
    <source>
        <strain evidence="2">93-210</strain>
    </source>
</reference>
<proteinExistence type="predicted"/>
<dbReference type="Proteomes" id="UP000239156">
    <property type="component" value="Unassembled WGS sequence"/>
</dbReference>
<gene>
    <name evidence="2" type="ORF">PSTT_11645</name>
</gene>